<keyword evidence="3" id="KW-1185">Reference proteome</keyword>
<evidence type="ECO:0000256" key="1">
    <source>
        <dbReference type="SAM" id="Phobius"/>
    </source>
</evidence>
<keyword evidence="1" id="KW-0472">Membrane</keyword>
<reference evidence="2 3" key="1">
    <citation type="journal article" date="2013" name="Genome Announc.">
        <title>Whole-Genome Sequence of the Clinical Strain Corynebacterium argentoratense DSM 44202, Isolated from a Human Throat Specimen.</title>
        <authorList>
            <person name="Bomholt C."/>
            <person name="Glaub A."/>
            <person name="Gravermann K."/>
            <person name="Albersmeier A."/>
            <person name="Brinkrolf K."/>
            <person name="Ruckert C."/>
            <person name="Tauch A."/>
        </authorList>
    </citation>
    <scope>NUCLEOTIDE SEQUENCE [LARGE SCALE GENOMIC DNA]</scope>
    <source>
        <strain evidence="2">DSM 44202</strain>
    </source>
</reference>
<evidence type="ECO:0000313" key="2">
    <source>
        <dbReference type="EMBL" id="AGU14264.1"/>
    </source>
</evidence>
<accession>U3GSK6</accession>
<gene>
    <name evidence="2" type="ORF">CARG_00285</name>
</gene>
<organism evidence="2 3">
    <name type="scientific">Corynebacterium argentoratense DSM 44202</name>
    <dbReference type="NCBI Taxonomy" id="1348662"/>
    <lineage>
        <taxon>Bacteria</taxon>
        <taxon>Bacillati</taxon>
        <taxon>Actinomycetota</taxon>
        <taxon>Actinomycetes</taxon>
        <taxon>Mycobacteriales</taxon>
        <taxon>Corynebacteriaceae</taxon>
        <taxon>Corynebacterium</taxon>
    </lineage>
</organism>
<dbReference type="EMBL" id="CP006365">
    <property type="protein sequence ID" value="AGU14264.1"/>
    <property type="molecule type" value="Genomic_DNA"/>
</dbReference>
<dbReference type="Proteomes" id="UP000016943">
    <property type="component" value="Chromosome"/>
</dbReference>
<proteinExistence type="predicted"/>
<dbReference type="KEGG" id="caz:CARG_00285"/>
<evidence type="ECO:0000313" key="3">
    <source>
        <dbReference type="Proteomes" id="UP000016943"/>
    </source>
</evidence>
<feature type="transmembrane region" description="Helical" evidence="1">
    <location>
        <begin position="20"/>
        <end position="39"/>
    </location>
</feature>
<keyword evidence="1" id="KW-1133">Transmembrane helix</keyword>
<dbReference type="PATRIC" id="fig|1348662.3.peg.55"/>
<sequence length="228" mass="24661">MGGTLVGMYQLRPIVRYPLWSAVIGIFIVVMALPAVLVLSHENPTTYSEVEVGAGFYDLPAIPIVKPDGKPLRCEDGPMDIGKSWLCEGTFLTGYIVEEIEDNDAAKELAIRRLTRGLRDEAAAASNGPDVPVGGVYTQQGPALILDNEDNEELTAMIPYTHINPDVLTPEQKEEIDKPDSDLAKAWLVAYVQGDAPYRELVAQTFAGAGILPDDADLPAIPDTEVKA</sequence>
<dbReference type="AlphaFoldDB" id="U3GSK6"/>
<protein>
    <submittedName>
        <fullName evidence="2">Uncharacterized protein</fullName>
    </submittedName>
</protein>
<name>U3GSK6_9CORY</name>
<keyword evidence="1" id="KW-0812">Transmembrane</keyword>
<dbReference type="STRING" id="1348662.CARG_00285"/>
<dbReference type="HOGENOM" id="CLU_1213144_0_0_11"/>